<protein>
    <submittedName>
        <fullName evidence="1">Uncharacterized protein</fullName>
    </submittedName>
</protein>
<dbReference type="EMBL" id="LAZR01041357">
    <property type="protein sequence ID" value="KKL12194.1"/>
    <property type="molecule type" value="Genomic_DNA"/>
</dbReference>
<accession>A0A0F9ARL4</accession>
<organism evidence="1">
    <name type="scientific">marine sediment metagenome</name>
    <dbReference type="NCBI Taxonomy" id="412755"/>
    <lineage>
        <taxon>unclassified sequences</taxon>
        <taxon>metagenomes</taxon>
        <taxon>ecological metagenomes</taxon>
    </lineage>
</organism>
<dbReference type="AlphaFoldDB" id="A0A0F9ARL4"/>
<proteinExistence type="predicted"/>
<comment type="caution">
    <text evidence="1">The sequence shown here is derived from an EMBL/GenBank/DDBJ whole genome shotgun (WGS) entry which is preliminary data.</text>
</comment>
<reference evidence="1" key="1">
    <citation type="journal article" date="2015" name="Nature">
        <title>Complex archaea that bridge the gap between prokaryotes and eukaryotes.</title>
        <authorList>
            <person name="Spang A."/>
            <person name="Saw J.H."/>
            <person name="Jorgensen S.L."/>
            <person name="Zaremba-Niedzwiedzka K."/>
            <person name="Martijn J."/>
            <person name="Lind A.E."/>
            <person name="van Eijk R."/>
            <person name="Schleper C."/>
            <person name="Guy L."/>
            <person name="Ettema T.J."/>
        </authorList>
    </citation>
    <scope>NUCLEOTIDE SEQUENCE</scope>
</reference>
<evidence type="ECO:0000313" key="1">
    <source>
        <dbReference type="EMBL" id="KKL12194.1"/>
    </source>
</evidence>
<gene>
    <name evidence="1" type="ORF">LCGC14_2538190</name>
</gene>
<name>A0A0F9ARL4_9ZZZZ</name>
<feature type="non-terminal residue" evidence="1">
    <location>
        <position position="1"/>
    </location>
</feature>
<sequence>VEDYGLAVPEGFPPEFADKVFPADRIAKWQQRFFDGGVSKKAASQFIAEFANDMLRDIQSAKQAEEAQLTELTSGLSTEWGAAYDQNIHLGNIAIEEGTEGSAEFKDRVVAKVQKDPDLTRLLANLGSKFAEGKPPDFTNIPTPSDLQTQIDELMASPVLTDRESTIAQREVITNKIMVLREKMNPEKAT</sequence>